<keyword evidence="2" id="KW-0472">Membrane</keyword>
<dbReference type="Gene3D" id="2.60.40.420">
    <property type="entry name" value="Cupredoxins - blue copper proteins"/>
    <property type="match status" value="1"/>
</dbReference>
<dbReference type="AlphaFoldDB" id="A0A9D4YAU2"/>
<comment type="caution">
    <text evidence="4">The sequence shown here is derived from an EMBL/GenBank/DDBJ whole genome shotgun (WGS) entry which is preliminary data.</text>
</comment>
<dbReference type="Gramene" id="Psat02G0256300-T1">
    <property type="protein sequence ID" value="KAI5436153.1"/>
    <property type="gene ID" value="KIW84_022563"/>
</dbReference>
<evidence type="ECO:0000259" key="3">
    <source>
        <dbReference type="Pfam" id="PF07732"/>
    </source>
</evidence>
<evidence type="ECO:0000256" key="2">
    <source>
        <dbReference type="SAM" id="Phobius"/>
    </source>
</evidence>
<keyword evidence="5" id="KW-1185">Reference proteome</keyword>
<keyword evidence="2" id="KW-1133">Transmembrane helix</keyword>
<feature type="domain" description="Plastocyanin-like" evidence="3">
    <location>
        <begin position="114"/>
        <end position="153"/>
    </location>
</feature>
<organism evidence="4 5">
    <name type="scientific">Pisum sativum</name>
    <name type="common">Garden pea</name>
    <name type="synonym">Lathyrus oleraceus</name>
    <dbReference type="NCBI Taxonomy" id="3888"/>
    <lineage>
        <taxon>Eukaryota</taxon>
        <taxon>Viridiplantae</taxon>
        <taxon>Streptophyta</taxon>
        <taxon>Embryophyta</taxon>
        <taxon>Tracheophyta</taxon>
        <taxon>Spermatophyta</taxon>
        <taxon>Magnoliopsida</taxon>
        <taxon>eudicotyledons</taxon>
        <taxon>Gunneridae</taxon>
        <taxon>Pentapetalae</taxon>
        <taxon>rosids</taxon>
        <taxon>fabids</taxon>
        <taxon>Fabales</taxon>
        <taxon>Fabaceae</taxon>
        <taxon>Papilionoideae</taxon>
        <taxon>50 kb inversion clade</taxon>
        <taxon>NPAAA clade</taxon>
        <taxon>Hologalegina</taxon>
        <taxon>IRL clade</taxon>
        <taxon>Fabeae</taxon>
        <taxon>Lathyrus</taxon>
    </lineage>
</organism>
<dbReference type="EMBL" id="JAMSHJ010000002">
    <property type="protein sequence ID" value="KAI5436153.1"/>
    <property type="molecule type" value="Genomic_DNA"/>
</dbReference>
<dbReference type="SUPFAM" id="SSF49503">
    <property type="entry name" value="Cupredoxins"/>
    <property type="match status" value="1"/>
</dbReference>
<sequence length="169" mass="18398">MVVVSSAIESSLSLSAYTQFPSYLDVRRLSIFKLLDASRTSNKLNHFSAAVTQDEVLAVTIQTVLTPVNKSKLINKEFVKNSFCLVFMVGIIGIIIWSNNQALQLRYGIHDKKKPDCLEHVVMGINDQFPGPTISAQVGDTLAVTLTNKLSTKGTATCGICSSNLKHAP</sequence>
<evidence type="ECO:0000256" key="1">
    <source>
        <dbReference type="ARBA" id="ARBA00010609"/>
    </source>
</evidence>
<gene>
    <name evidence="4" type="ORF">KIW84_022563</name>
</gene>
<dbReference type="GO" id="GO:0005507">
    <property type="term" value="F:copper ion binding"/>
    <property type="evidence" value="ECO:0007669"/>
    <property type="project" value="InterPro"/>
</dbReference>
<name>A0A9D4YAU2_PEA</name>
<dbReference type="InterPro" id="IPR011707">
    <property type="entry name" value="Cu-oxidase-like_N"/>
</dbReference>
<evidence type="ECO:0000313" key="5">
    <source>
        <dbReference type="Proteomes" id="UP001058974"/>
    </source>
</evidence>
<keyword evidence="2" id="KW-0812">Transmembrane</keyword>
<comment type="similarity">
    <text evidence="1">Belongs to the multicopper oxidase family.</text>
</comment>
<dbReference type="Proteomes" id="UP001058974">
    <property type="component" value="Chromosome 2"/>
</dbReference>
<proteinExistence type="inferred from homology"/>
<evidence type="ECO:0000313" key="4">
    <source>
        <dbReference type="EMBL" id="KAI5436153.1"/>
    </source>
</evidence>
<dbReference type="Pfam" id="PF07732">
    <property type="entry name" value="Cu-oxidase_3"/>
    <property type="match status" value="1"/>
</dbReference>
<protein>
    <recommendedName>
        <fullName evidence="3">Plastocyanin-like domain-containing protein</fullName>
    </recommendedName>
</protein>
<dbReference type="InterPro" id="IPR008972">
    <property type="entry name" value="Cupredoxin"/>
</dbReference>
<accession>A0A9D4YAU2</accession>
<reference evidence="4 5" key="1">
    <citation type="journal article" date="2022" name="Nat. Genet.">
        <title>Improved pea reference genome and pan-genome highlight genomic features and evolutionary characteristics.</title>
        <authorList>
            <person name="Yang T."/>
            <person name="Liu R."/>
            <person name="Luo Y."/>
            <person name="Hu S."/>
            <person name="Wang D."/>
            <person name="Wang C."/>
            <person name="Pandey M.K."/>
            <person name="Ge S."/>
            <person name="Xu Q."/>
            <person name="Li N."/>
            <person name="Li G."/>
            <person name="Huang Y."/>
            <person name="Saxena R.K."/>
            <person name="Ji Y."/>
            <person name="Li M."/>
            <person name="Yan X."/>
            <person name="He Y."/>
            <person name="Liu Y."/>
            <person name="Wang X."/>
            <person name="Xiang C."/>
            <person name="Varshney R.K."/>
            <person name="Ding H."/>
            <person name="Gao S."/>
            <person name="Zong X."/>
        </authorList>
    </citation>
    <scope>NUCLEOTIDE SEQUENCE [LARGE SCALE GENOMIC DNA]</scope>
    <source>
        <strain evidence="4 5">cv. Zhongwan 6</strain>
    </source>
</reference>
<feature type="transmembrane region" description="Helical" evidence="2">
    <location>
        <begin position="78"/>
        <end position="97"/>
    </location>
</feature>